<dbReference type="Proteomes" id="UP000004030">
    <property type="component" value="Unassembled WGS sequence"/>
</dbReference>
<keyword evidence="2" id="KW-1185">Reference proteome</keyword>
<comment type="caution">
    <text evidence="1">The sequence shown here is derived from an EMBL/GenBank/DDBJ whole genome shotgun (WGS) entry which is preliminary data.</text>
</comment>
<dbReference type="PATRIC" id="fig|1088721.3.peg.1967"/>
<reference evidence="1 2" key="1">
    <citation type="journal article" date="2012" name="J. Bacteriol.">
        <title>Genome sequence of benzo(a)pyrene-degrading bacterium Novosphingobium pentaromativorans US6-1.</title>
        <authorList>
            <person name="Luo Y.R."/>
            <person name="Kang S.G."/>
            <person name="Kim S.J."/>
            <person name="Kim M.R."/>
            <person name="Li N."/>
            <person name="Lee J.H."/>
            <person name="Kwon K.K."/>
        </authorList>
    </citation>
    <scope>NUCLEOTIDE SEQUENCE [LARGE SCALE GENOMIC DNA]</scope>
    <source>
        <strain evidence="1 2">US6-1</strain>
    </source>
</reference>
<gene>
    <name evidence="1" type="ORF">NSU_1989</name>
</gene>
<evidence type="ECO:0000313" key="1">
    <source>
        <dbReference type="EMBL" id="EHJ61053.1"/>
    </source>
</evidence>
<accession>G6ECB8</accession>
<protein>
    <submittedName>
        <fullName evidence="1">Uncharacterized protein</fullName>
    </submittedName>
</protein>
<dbReference type="EMBL" id="AGFM01000028">
    <property type="protein sequence ID" value="EHJ61053.1"/>
    <property type="molecule type" value="Genomic_DNA"/>
</dbReference>
<dbReference type="AlphaFoldDB" id="G6ECB8"/>
<proteinExistence type="predicted"/>
<sequence>MRGSTVGEVGQVVSASFEVARSYGKGQVTNQGRMVGI</sequence>
<organism evidence="1 2">
    <name type="scientific">Novosphingobium pentaromativorans US6-1</name>
    <dbReference type="NCBI Taxonomy" id="1088721"/>
    <lineage>
        <taxon>Bacteria</taxon>
        <taxon>Pseudomonadati</taxon>
        <taxon>Pseudomonadota</taxon>
        <taxon>Alphaproteobacteria</taxon>
        <taxon>Sphingomonadales</taxon>
        <taxon>Sphingomonadaceae</taxon>
        <taxon>Novosphingobium</taxon>
    </lineage>
</organism>
<name>G6ECB8_9SPHN</name>
<evidence type="ECO:0000313" key="2">
    <source>
        <dbReference type="Proteomes" id="UP000004030"/>
    </source>
</evidence>